<name>A0A5B7HJ68_PORTR</name>
<dbReference type="AlphaFoldDB" id="A0A5B7HJ68"/>
<gene>
    <name evidence="1" type="ORF">E2C01_063038</name>
</gene>
<sequence length="129" mass="14222">MLDVSLPSHSMEVSRAKRAARAPYVGNYCDELVDENSILQTIVSLLSLHQQHHQCSGRKGEAGTLRYTLLGSIMKLSWVFELKCTGNPSRHTAGPPTASDSPRLTDTEHHVCLSVMASLHTITTTKEHQ</sequence>
<keyword evidence="2" id="KW-1185">Reference proteome</keyword>
<comment type="caution">
    <text evidence="1">The sequence shown here is derived from an EMBL/GenBank/DDBJ whole genome shotgun (WGS) entry which is preliminary data.</text>
</comment>
<protein>
    <submittedName>
        <fullName evidence="1">Uncharacterized protein</fullName>
    </submittedName>
</protein>
<dbReference type="Proteomes" id="UP000324222">
    <property type="component" value="Unassembled WGS sequence"/>
</dbReference>
<dbReference type="EMBL" id="VSRR010028444">
    <property type="protein sequence ID" value="MPC68828.1"/>
    <property type="molecule type" value="Genomic_DNA"/>
</dbReference>
<accession>A0A5B7HJ68</accession>
<proteinExistence type="predicted"/>
<evidence type="ECO:0000313" key="1">
    <source>
        <dbReference type="EMBL" id="MPC68828.1"/>
    </source>
</evidence>
<reference evidence="1 2" key="1">
    <citation type="submission" date="2019-05" db="EMBL/GenBank/DDBJ databases">
        <title>Another draft genome of Portunus trituberculatus and its Hox gene families provides insights of decapod evolution.</title>
        <authorList>
            <person name="Jeong J.-H."/>
            <person name="Song I."/>
            <person name="Kim S."/>
            <person name="Choi T."/>
            <person name="Kim D."/>
            <person name="Ryu S."/>
            <person name="Kim W."/>
        </authorList>
    </citation>
    <scope>NUCLEOTIDE SEQUENCE [LARGE SCALE GENOMIC DNA]</scope>
    <source>
        <tissue evidence="1">Muscle</tissue>
    </source>
</reference>
<evidence type="ECO:0000313" key="2">
    <source>
        <dbReference type="Proteomes" id="UP000324222"/>
    </source>
</evidence>
<organism evidence="1 2">
    <name type="scientific">Portunus trituberculatus</name>
    <name type="common">Swimming crab</name>
    <name type="synonym">Neptunus trituberculatus</name>
    <dbReference type="NCBI Taxonomy" id="210409"/>
    <lineage>
        <taxon>Eukaryota</taxon>
        <taxon>Metazoa</taxon>
        <taxon>Ecdysozoa</taxon>
        <taxon>Arthropoda</taxon>
        <taxon>Crustacea</taxon>
        <taxon>Multicrustacea</taxon>
        <taxon>Malacostraca</taxon>
        <taxon>Eumalacostraca</taxon>
        <taxon>Eucarida</taxon>
        <taxon>Decapoda</taxon>
        <taxon>Pleocyemata</taxon>
        <taxon>Brachyura</taxon>
        <taxon>Eubrachyura</taxon>
        <taxon>Portunoidea</taxon>
        <taxon>Portunidae</taxon>
        <taxon>Portuninae</taxon>
        <taxon>Portunus</taxon>
    </lineage>
</organism>